<dbReference type="EnsemblPlants" id="MELO3C012381.2.1">
    <property type="protein sequence ID" value="MELO3C012381.2.1"/>
    <property type="gene ID" value="MELO3C012381.2"/>
</dbReference>
<protein>
    <recommendedName>
        <fullName evidence="4">Cyclin-dependent protein kinase inhibitor SMR1</fullName>
    </recommendedName>
</protein>
<dbReference type="GO" id="GO:0032875">
    <property type="term" value="P:regulation of DNA endoreduplication"/>
    <property type="evidence" value="ECO:0007669"/>
    <property type="project" value="InterPro"/>
</dbReference>
<accession>A0A9I9D3G8</accession>
<evidence type="ECO:0000256" key="1">
    <source>
        <dbReference type="ARBA" id="ARBA00023013"/>
    </source>
</evidence>
<dbReference type="Gramene" id="MELO3C012381.2.1">
    <property type="protein sequence ID" value="MELO3C012381.2.1"/>
    <property type="gene ID" value="MELO3C012381.2"/>
</dbReference>
<evidence type="ECO:0000256" key="2">
    <source>
        <dbReference type="ARBA" id="ARBA00023306"/>
    </source>
</evidence>
<evidence type="ECO:0008006" key="4">
    <source>
        <dbReference type="Google" id="ProtNLM"/>
    </source>
</evidence>
<dbReference type="PANTHER" id="PTHR33142:SF13">
    <property type="entry name" value="CYCLIN-DEPENDENT PROTEIN KINASE INHIBITOR SMR1"/>
    <property type="match status" value="1"/>
</dbReference>
<sequence length="165" mass="18738">NIILHFPPKSLSLSSSSSSSIFFYLIQSFTEKMSTELDLRRTLLEIVRRPPIKLQIPLPSTAVVMGGDRGGVIIQKDRIDKGEDGGAEELCCRTPTSAENKIPAVVQCPPAPRKRKRPPSCRRRLMELEFVEIVHRDEIEPYLNASFDHEDRVRKSAKRSFCECK</sequence>
<proteinExistence type="predicted"/>
<dbReference type="GO" id="GO:0004860">
    <property type="term" value="F:protein kinase inhibitor activity"/>
    <property type="evidence" value="ECO:0007669"/>
    <property type="project" value="UniProtKB-KW"/>
</dbReference>
<dbReference type="InterPro" id="IPR040389">
    <property type="entry name" value="SMR"/>
</dbReference>
<organism evidence="3">
    <name type="scientific">Cucumis melo</name>
    <name type="common">Muskmelon</name>
    <dbReference type="NCBI Taxonomy" id="3656"/>
    <lineage>
        <taxon>Eukaryota</taxon>
        <taxon>Viridiplantae</taxon>
        <taxon>Streptophyta</taxon>
        <taxon>Embryophyta</taxon>
        <taxon>Tracheophyta</taxon>
        <taxon>Spermatophyta</taxon>
        <taxon>Magnoliopsida</taxon>
        <taxon>eudicotyledons</taxon>
        <taxon>Gunneridae</taxon>
        <taxon>Pentapetalae</taxon>
        <taxon>rosids</taxon>
        <taxon>fabids</taxon>
        <taxon>Cucurbitales</taxon>
        <taxon>Cucurbitaceae</taxon>
        <taxon>Benincaseae</taxon>
        <taxon>Cucumis</taxon>
    </lineage>
</organism>
<dbReference type="PANTHER" id="PTHR33142">
    <property type="entry name" value="CYCLIN-DEPENDENT PROTEIN KINASE INHIBITOR SMR13"/>
    <property type="match status" value="1"/>
</dbReference>
<keyword evidence="2" id="KW-0131">Cell cycle</keyword>
<evidence type="ECO:0000313" key="3">
    <source>
        <dbReference type="EnsemblPlants" id="MELO3C012381.2.1"/>
    </source>
</evidence>
<name>A0A9I9D3G8_CUCME</name>
<keyword evidence="1" id="KW-0649">Protein kinase inhibitor</keyword>
<dbReference type="AlphaFoldDB" id="A0A9I9D3G8"/>
<reference evidence="3" key="1">
    <citation type="submission" date="2023-03" db="UniProtKB">
        <authorList>
            <consortium name="EnsemblPlants"/>
        </authorList>
    </citation>
    <scope>IDENTIFICATION</scope>
</reference>